<gene>
    <name evidence="2" type="ORF">BCR43DRAFT_94083</name>
</gene>
<dbReference type="EMBL" id="MCGN01000011">
    <property type="protein sequence ID" value="ORY91042.1"/>
    <property type="molecule type" value="Genomic_DNA"/>
</dbReference>
<evidence type="ECO:0000313" key="3">
    <source>
        <dbReference type="Proteomes" id="UP000242180"/>
    </source>
</evidence>
<dbReference type="Proteomes" id="UP000242180">
    <property type="component" value="Unassembled WGS sequence"/>
</dbReference>
<protein>
    <submittedName>
        <fullName evidence="2">Uncharacterized protein</fullName>
    </submittedName>
</protein>
<dbReference type="AlphaFoldDB" id="A0A1X2H0Z7"/>
<evidence type="ECO:0000313" key="2">
    <source>
        <dbReference type="EMBL" id="ORY91042.1"/>
    </source>
</evidence>
<keyword evidence="1" id="KW-1133">Transmembrane helix</keyword>
<proteinExistence type="predicted"/>
<keyword evidence="3" id="KW-1185">Reference proteome</keyword>
<name>A0A1X2H0Z7_SYNRA</name>
<dbReference type="InParanoid" id="A0A1X2H0Z7"/>
<keyword evidence="1" id="KW-0812">Transmembrane</keyword>
<keyword evidence="1" id="KW-0472">Membrane</keyword>
<reference evidence="2 3" key="1">
    <citation type="submission" date="2016-07" db="EMBL/GenBank/DDBJ databases">
        <title>Pervasive Adenine N6-methylation of Active Genes in Fungi.</title>
        <authorList>
            <consortium name="DOE Joint Genome Institute"/>
            <person name="Mondo S.J."/>
            <person name="Dannebaum R.O."/>
            <person name="Kuo R.C."/>
            <person name="Labutti K."/>
            <person name="Haridas S."/>
            <person name="Kuo A."/>
            <person name="Salamov A."/>
            <person name="Ahrendt S.R."/>
            <person name="Lipzen A."/>
            <person name="Sullivan W."/>
            <person name="Andreopoulos W.B."/>
            <person name="Clum A."/>
            <person name="Lindquist E."/>
            <person name="Daum C."/>
            <person name="Ramamoorthy G.K."/>
            <person name="Gryganskyi A."/>
            <person name="Culley D."/>
            <person name="Magnuson J.K."/>
            <person name="James T.Y."/>
            <person name="O'Malley M.A."/>
            <person name="Stajich J.E."/>
            <person name="Spatafora J.W."/>
            <person name="Visel A."/>
            <person name="Grigoriev I.V."/>
        </authorList>
    </citation>
    <scope>NUCLEOTIDE SEQUENCE [LARGE SCALE GENOMIC DNA]</scope>
    <source>
        <strain evidence="2 3">NRRL 2496</strain>
    </source>
</reference>
<comment type="caution">
    <text evidence="2">The sequence shown here is derived from an EMBL/GenBank/DDBJ whole genome shotgun (WGS) entry which is preliminary data.</text>
</comment>
<feature type="transmembrane region" description="Helical" evidence="1">
    <location>
        <begin position="6"/>
        <end position="24"/>
    </location>
</feature>
<sequence>MSSTSLSLYLIYSSILLFFVRKWIDVSKKKKKKKVRATHFSTMVEASRPFSAEKNSDHATTQGQFQWHARQSHARTYAHNSRFPTRSDETPIGVFPNTVNAIGDDLAKNSMSKTSQKLRLFSPIK</sequence>
<accession>A0A1X2H0Z7</accession>
<organism evidence="2 3">
    <name type="scientific">Syncephalastrum racemosum</name>
    <name type="common">Filamentous fungus</name>
    <dbReference type="NCBI Taxonomy" id="13706"/>
    <lineage>
        <taxon>Eukaryota</taxon>
        <taxon>Fungi</taxon>
        <taxon>Fungi incertae sedis</taxon>
        <taxon>Mucoromycota</taxon>
        <taxon>Mucoromycotina</taxon>
        <taxon>Mucoromycetes</taxon>
        <taxon>Mucorales</taxon>
        <taxon>Syncephalastraceae</taxon>
        <taxon>Syncephalastrum</taxon>
    </lineage>
</organism>
<evidence type="ECO:0000256" key="1">
    <source>
        <dbReference type="SAM" id="Phobius"/>
    </source>
</evidence>